<sequence>MFKENKYYGEVWFKSAEDNKCFCVLELINDEVHITTNLSERLPAYQIELIYGVFTGLGYLTFVNCKIKNSSNGIVETKTYKPKYTFACAYHLIEPIGLKINEFQIDNLAIVSWVRKMHWYNSLEDKLEKEDDVVHNTNITEDLSIKITKSTSYTSNHNFFRMDNVGYVDFKSEKKLSILESIDLYNSFQKLFHFLYGKSVQFKAFNFKCLSCGNWASLYYKDDFNKENISGFIALDYDTIKDDLSNIIKHWYNNEGIGYCADIIIENLLSVKTSHSRRFTNSYTAFEAYSLKFGNKIKNSSFAKDLLEQKQLLVDITNIPEDDIKTYVSKIVRHRDYLIHRTKTKNNIFSQFELLYISFLLDYLVGLGLVKQMEVSDKIIEKIIERAKSTYQDMQSVNRLLNKDLLVDNNNKVQPSM</sequence>
<name>A0A1H9KMI2_9FLAO</name>
<dbReference type="Proteomes" id="UP000198999">
    <property type="component" value="Unassembled WGS sequence"/>
</dbReference>
<protein>
    <recommendedName>
        <fullName evidence="1">ApeA N-terminal domain-containing protein</fullName>
    </recommendedName>
</protein>
<dbReference type="STRING" id="419940.SAMN05421824_2802"/>
<feature type="domain" description="ApeA N-terminal" evidence="1">
    <location>
        <begin position="6"/>
        <end position="251"/>
    </location>
</feature>
<evidence type="ECO:0000313" key="2">
    <source>
        <dbReference type="EMBL" id="SER00063.1"/>
    </source>
</evidence>
<dbReference type="Pfam" id="PF18862">
    <property type="entry name" value="ApeA_NTD1"/>
    <property type="match status" value="1"/>
</dbReference>
<accession>A0A1H9KMI2</accession>
<evidence type="ECO:0000259" key="1">
    <source>
        <dbReference type="Pfam" id="PF18862"/>
    </source>
</evidence>
<organism evidence="2 3">
    <name type="scientific">Hyunsoonleella jejuensis</name>
    <dbReference type="NCBI Taxonomy" id="419940"/>
    <lineage>
        <taxon>Bacteria</taxon>
        <taxon>Pseudomonadati</taxon>
        <taxon>Bacteroidota</taxon>
        <taxon>Flavobacteriia</taxon>
        <taxon>Flavobacteriales</taxon>
        <taxon>Flavobacteriaceae</taxon>
    </lineage>
</organism>
<dbReference type="AlphaFoldDB" id="A0A1H9KMI2"/>
<proteinExistence type="predicted"/>
<gene>
    <name evidence="2" type="ORF">SAMN05421824_2802</name>
</gene>
<keyword evidence="3" id="KW-1185">Reference proteome</keyword>
<dbReference type="InterPro" id="IPR041223">
    <property type="entry name" value="ApeA_NTD"/>
</dbReference>
<dbReference type="EMBL" id="FOFN01000004">
    <property type="protein sequence ID" value="SER00063.1"/>
    <property type="molecule type" value="Genomic_DNA"/>
</dbReference>
<dbReference type="OrthoDB" id="1397981at2"/>
<evidence type="ECO:0000313" key="3">
    <source>
        <dbReference type="Proteomes" id="UP000198999"/>
    </source>
</evidence>
<dbReference type="RefSeq" id="WP_013622775.1">
    <property type="nucleotide sequence ID" value="NZ_FOFN01000004.1"/>
</dbReference>
<reference evidence="2 3" key="1">
    <citation type="submission" date="2016-10" db="EMBL/GenBank/DDBJ databases">
        <authorList>
            <person name="de Groot N.N."/>
        </authorList>
    </citation>
    <scope>NUCLEOTIDE SEQUENCE [LARGE SCALE GENOMIC DNA]</scope>
    <source>
        <strain evidence="2 3">DSM 21035</strain>
    </source>
</reference>